<keyword evidence="3" id="KW-1185">Reference proteome</keyword>
<sequence>MAQKPREYPLSNSEMRNSSFYIFQLMLIHEGSGLIYSNPRGQIVVEIVIIINTSMETQSSKNRYCQTWWLVGLIVNSRVVKLES</sequence>
<dbReference type="HOGENOM" id="CLU_2779634_0_0_1"/>
<evidence type="ECO:0000313" key="3">
    <source>
        <dbReference type="Proteomes" id="UP000002051"/>
    </source>
</evidence>
<reference evidence="1 3" key="2">
    <citation type="journal article" date="2014" name="BMC Genomics">
        <title>An improved genome release (version Mt4.0) for the model legume Medicago truncatula.</title>
        <authorList>
            <person name="Tang H."/>
            <person name="Krishnakumar V."/>
            <person name="Bidwell S."/>
            <person name="Rosen B."/>
            <person name="Chan A."/>
            <person name="Zhou S."/>
            <person name="Gentzbittel L."/>
            <person name="Childs K.L."/>
            <person name="Yandell M."/>
            <person name="Gundlach H."/>
            <person name="Mayer K.F."/>
            <person name="Schwartz D.C."/>
            <person name="Town C.D."/>
        </authorList>
    </citation>
    <scope>GENOME REANNOTATION</scope>
    <source>
        <strain evidence="1">A17</strain>
        <strain evidence="2 3">cv. Jemalong A17</strain>
    </source>
</reference>
<evidence type="ECO:0000313" key="2">
    <source>
        <dbReference type="EnsemblPlants" id="KEH41541"/>
    </source>
</evidence>
<reference evidence="1 3" key="1">
    <citation type="journal article" date="2011" name="Nature">
        <title>The Medicago genome provides insight into the evolution of rhizobial symbioses.</title>
        <authorList>
            <person name="Young N.D."/>
            <person name="Debelle F."/>
            <person name="Oldroyd G.E."/>
            <person name="Geurts R."/>
            <person name="Cannon S.B."/>
            <person name="Udvardi M.K."/>
            <person name="Benedito V.A."/>
            <person name="Mayer K.F."/>
            <person name="Gouzy J."/>
            <person name="Schoof H."/>
            <person name="Van de Peer Y."/>
            <person name="Proost S."/>
            <person name="Cook D.R."/>
            <person name="Meyers B.C."/>
            <person name="Spannagl M."/>
            <person name="Cheung F."/>
            <person name="De Mita S."/>
            <person name="Krishnakumar V."/>
            <person name="Gundlach H."/>
            <person name="Zhou S."/>
            <person name="Mudge J."/>
            <person name="Bharti A.K."/>
            <person name="Murray J.D."/>
            <person name="Naoumkina M.A."/>
            <person name="Rosen B."/>
            <person name="Silverstein K.A."/>
            <person name="Tang H."/>
            <person name="Rombauts S."/>
            <person name="Zhao P.X."/>
            <person name="Zhou P."/>
            <person name="Barbe V."/>
            <person name="Bardou P."/>
            <person name="Bechner M."/>
            <person name="Bellec A."/>
            <person name="Berger A."/>
            <person name="Berges H."/>
            <person name="Bidwell S."/>
            <person name="Bisseling T."/>
            <person name="Choisne N."/>
            <person name="Couloux A."/>
            <person name="Denny R."/>
            <person name="Deshpande S."/>
            <person name="Dai X."/>
            <person name="Doyle J.J."/>
            <person name="Dudez A.M."/>
            <person name="Farmer A.D."/>
            <person name="Fouteau S."/>
            <person name="Franken C."/>
            <person name="Gibelin C."/>
            <person name="Gish J."/>
            <person name="Goldstein S."/>
            <person name="Gonzalez A.J."/>
            <person name="Green P.J."/>
            <person name="Hallab A."/>
            <person name="Hartog M."/>
            <person name="Hua A."/>
            <person name="Humphray S.J."/>
            <person name="Jeong D.H."/>
            <person name="Jing Y."/>
            <person name="Jocker A."/>
            <person name="Kenton S.M."/>
            <person name="Kim D.J."/>
            <person name="Klee K."/>
            <person name="Lai H."/>
            <person name="Lang C."/>
            <person name="Lin S."/>
            <person name="Macmil S.L."/>
            <person name="Magdelenat G."/>
            <person name="Matthews L."/>
            <person name="McCorrison J."/>
            <person name="Monaghan E.L."/>
            <person name="Mun J.H."/>
            <person name="Najar F.Z."/>
            <person name="Nicholson C."/>
            <person name="Noirot C."/>
            <person name="O'Bleness M."/>
            <person name="Paule C.R."/>
            <person name="Poulain J."/>
            <person name="Prion F."/>
            <person name="Qin B."/>
            <person name="Qu C."/>
            <person name="Retzel E.F."/>
            <person name="Riddle C."/>
            <person name="Sallet E."/>
            <person name="Samain S."/>
            <person name="Samson N."/>
            <person name="Sanders I."/>
            <person name="Saurat O."/>
            <person name="Scarpelli C."/>
            <person name="Schiex T."/>
            <person name="Segurens B."/>
            <person name="Severin A.J."/>
            <person name="Sherrier D.J."/>
            <person name="Shi R."/>
            <person name="Sims S."/>
            <person name="Singer S.R."/>
            <person name="Sinharoy S."/>
            <person name="Sterck L."/>
            <person name="Viollet A."/>
            <person name="Wang B.B."/>
            <person name="Wang K."/>
            <person name="Wang M."/>
            <person name="Wang X."/>
            <person name="Warfsmann J."/>
            <person name="Weissenbach J."/>
            <person name="White D.D."/>
            <person name="White J.D."/>
            <person name="Wiley G.B."/>
            <person name="Wincker P."/>
            <person name="Xing Y."/>
            <person name="Yang L."/>
            <person name="Yao Z."/>
            <person name="Ying F."/>
            <person name="Zhai J."/>
            <person name="Zhou L."/>
            <person name="Zuber A."/>
            <person name="Denarie J."/>
            <person name="Dixon R.A."/>
            <person name="May G.D."/>
            <person name="Schwartz D.C."/>
            <person name="Rogers J."/>
            <person name="Quetier F."/>
            <person name="Town C.D."/>
            <person name="Roe B.A."/>
        </authorList>
    </citation>
    <scope>NUCLEOTIDE SEQUENCE [LARGE SCALE GENOMIC DNA]</scope>
    <source>
        <strain evidence="1">A17</strain>
        <strain evidence="2 3">cv. Jemalong A17</strain>
    </source>
</reference>
<evidence type="ECO:0000313" key="1">
    <source>
        <dbReference type="EMBL" id="KEH41541.1"/>
    </source>
</evidence>
<accession>A0A072VIV6</accession>
<reference evidence="2" key="3">
    <citation type="submission" date="2015-04" db="UniProtKB">
        <authorList>
            <consortium name="EnsemblPlants"/>
        </authorList>
    </citation>
    <scope>IDENTIFICATION</scope>
    <source>
        <strain evidence="2">cv. Jemalong A17</strain>
    </source>
</reference>
<name>A0A072VIV6_MEDTR</name>
<dbReference type="AlphaFoldDB" id="A0A072VIV6"/>
<dbReference type="Proteomes" id="UP000002051">
    <property type="component" value="Unassembled WGS sequence"/>
</dbReference>
<gene>
    <name evidence="1" type="ordered locus">MTR_1g052130</name>
</gene>
<proteinExistence type="predicted"/>
<organism evidence="1 3">
    <name type="scientific">Medicago truncatula</name>
    <name type="common">Barrel medic</name>
    <name type="synonym">Medicago tribuloides</name>
    <dbReference type="NCBI Taxonomy" id="3880"/>
    <lineage>
        <taxon>Eukaryota</taxon>
        <taxon>Viridiplantae</taxon>
        <taxon>Streptophyta</taxon>
        <taxon>Embryophyta</taxon>
        <taxon>Tracheophyta</taxon>
        <taxon>Spermatophyta</taxon>
        <taxon>Magnoliopsida</taxon>
        <taxon>eudicotyledons</taxon>
        <taxon>Gunneridae</taxon>
        <taxon>Pentapetalae</taxon>
        <taxon>rosids</taxon>
        <taxon>fabids</taxon>
        <taxon>Fabales</taxon>
        <taxon>Fabaceae</taxon>
        <taxon>Papilionoideae</taxon>
        <taxon>50 kb inversion clade</taxon>
        <taxon>NPAAA clade</taxon>
        <taxon>Hologalegina</taxon>
        <taxon>IRL clade</taxon>
        <taxon>Trifolieae</taxon>
        <taxon>Medicago</taxon>
    </lineage>
</organism>
<dbReference type="EMBL" id="CM001217">
    <property type="protein sequence ID" value="KEH41541.1"/>
    <property type="molecule type" value="Genomic_DNA"/>
</dbReference>
<protein>
    <submittedName>
        <fullName evidence="1 2">Uncharacterized protein</fullName>
    </submittedName>
</protein>
<dbReference type="EnsemblPlants" id="KEH41541">
    <property type="protein sequence ID" value="KEH41541"/>
    <property type="gene ID" value="MTR_1g052130"/>
</dbReference>